<accession>A0A1B0G4F8</accession>
<protein>
    <submittedName>
        <fullName evidence="2">Uncharacterized protein</fullName>
    </submittedName>
</protein>
<dbReference type="EMBL" id="CCAG010008585">
    <property type="status" value="NOT_ANNOTATED_CDS"/>
    <property type="molecule type" value="Genomic_DNA"/>
</dbReference>
<keyword evidence="3" id="KW-1185">Reference proteome</keyword>
<reference evidence="2" key="1">
    <citation type="submission" date="2020-05" db="UniProtKB">
        <authorList>
            <consortium name="EnsemblMetazoa"/>
        </authorList>
    </citation>
    <scope>IDENTIFICATION</scope>
    <source>
        <strain evidence="2">Yale</strain>
    </source>
</reference>
<dbReference type="Proteomes" id="UP000092444">
    <property type="component" value="Unassembled WGS sequence"/>
</dbReference>
<organism evidence="2 3">
    <name type="scientific">Glossina morsitans morsitans</name>
    <name type="common">Savannah tsetse fly</name>
    <dbReference type="NCBI Taxonomy" id="37546"/>
    <lineage>
        <taxon>Eukaryota</taxon>
        <taxon>Metazoa</taxon>
        <taxon>Ecdysozoa</taxon>
        <taxon>Arthropoda</taxon>
        <taxon>Hexapoda</taxon>
        <taxon>Insecta</taxon>
        <taxon>Pterygota</taxon>
        <taxon>Neoptera</taxon>
        <taxon>Endopterygota</taxon>
        <taxon>Diptera</taxon>
        <taxon>Brachycera</taxon>
        <taxon>Muscomorpha</taxon>
        <taxon>Hippoboscoidea</taxon>
        <taxon>Glossinidae</taxon>
        <taxon>Glossina</taxon>
    </lineage>
</organism>
<dbReference type="PhylomeDB" id="A0A1B0G4F8"/>
<evidence type="ECO:0000313" key="3">
    <source>
        <dbReference type="Proteomes" id="UP000092444"/>
    </source>
</evidence>
<evidence type="ECO:0000256" key="1">
    <source>
        <dbReference type="SAM" id="MobiDB-lite"/>
    </source>
</evidence>
<evidence type="ECO:0000313" key="2">
    <source>
        <dbReference type="EnsemblMetazoa" id="GMOY008205-PA"/>
    </source>
</evidence>
<dbReference type="STRING" id="37546.A0A1B0G4F8"/>
<name>A0A1B0G4F8_GLOMM</name>
<dbReference type="VEuPathDB" id="VectorBase:GMOY008205"/>
<sequence length="479" mass="55015">MKYSSSFKCECYQPHNYCNCPQKLTGEAVFLQGVNEVAEGIVEVMHICGIPYTNAKRAIDVTVYYFIHYDEVRLRIDTVPQKRMYRLDLIQDLGRKCLMTSREAQIAYTIIKRAFRAFYYGTDEGGVPNPLLYPQLKHSPECLWYHAARRTAQVYACYEGMFPICQKDIELQIRTVYLKIYEHLKSLPRPRGHQECLCLKCFKRLARASLKPAISVATLHRQLGSYEKIYEKETAEINAINAAARSSVAPYIDNEPESIDLLQGDHRTCDCPTLDWLKSELNIPKFAQSTNTGYSQGPFECNWNPITDEEAEPADALPDFQLPEEQPCPPDTCDEDLYSLESCISICECTCDVCECVIEEEEIETSEEKSESQQVDTTDDLEGPRAPSEKYNFCHVPLNLLSKSEISAFQAKQKPKEEKKAIKKKEHKKIPKISGENKMKMAQIKKEMLSIFENGADKETKLKYENEDNKLSRLRFEES</sequence>
<dbReference type="EnsemblMetazoa" id="GMOY008205-RA">
    <property type="protein sequence ID" value="GMOY008205-PA"/>
    <property type="gene ID" value="GMOY008205"/>
</dbReference>
<proteinExistence type="predicted"/>
<dbReference type="AlphaFoldDB" id="A0A1B0G4F8"/>
<feature type="region of interest" description="Disordered" evidence="1">
    <location>
        <begin position="365"/>
        <end position="387"/>
    </location>
</feature>